<feature type="signal peptide" evidence="2">
    <location>
        <begin position="1"/>
        <end position="27"/>
    </location>
</feature>
<dbReference type="Pfam" id="PF11737">
    <property type="entry name" value="DUF3300"/>
    <property type="match status" value="1"/>
</dbReference>
<evidence type="ECO:0000256" key="2">
    <source>
        <dbReference type="SAM" id="SignalP"/>
    </source>
</evidence>
<sequence length="510" mass="60059">MKRLLMQLSYAMTVCLIFMLSPVTASAADNTISEAELDQMLAPIALYPDTVLTHILIASTYPLEVVQADRWLNRHKKLSGQQAVDAVEDENWDPSVKALVAFPQILTRLSDDLSWTEQLGEAFLQDETEVLSRVQLLRQKAYKQGSLNDTQHVVVERDRDIIIIEPARKEVIYVPVYDTRVVYGNWWWPAYPPVYWHNVGGHYTNNAISWGVSVNVNPWFYFGVFDWQQRHIIVNHNYYYSPPRYYPRRRVHFTNSNRWYHDSYHRRGVHYRHPRLNKQYNGGYGPKQYTKEYKGQPNRGYRRDNYNGDYNKTQVTRENRPAYQRRSADQVTISNQPKRNVTNSTNLRQDRVQNDRINNRRDHATTTRELRSDQRTQGPVVDRTQPVERVQRRSQQHEDTRVKLMQERPASAVMPNSQRVMTQQQSQHRTQERSQQRQAVNTPQAREQQRSNHSAVRQQASQQRAVQQSRPVQQTRPAQQTRAAATVRESRPQAQRQTVTSRRQDQRSID</sequence>
<proteinExistence type="predicted"/>
<accession>A0A1E7Q9A0</accession>
<reference evidence="4" key="1">
    <citation type="submission" date="2016-09" db="EMBL/GenBank/DDBJ databases">
        <authorList>
            <person name="Wan X."/>
            <person name="Hou S."/>
        </authorList>
    </citation>
    <scope>NUCLEOTIDE SEQUENCE [LARGE SCALE GENOMIC DNA]</scope>
    <source>
        <strain evidence="4">KH87</strain>
    </source>
</reference>
<evidence type="ECO:0000313" key="4">
    <source>
        <dbReference type="Proteomes" id="UP000242258"/>
    </source>
</evidence>
<feature type="compositionally biased region" description="Polar residues" evidence="1">
    <location>
        <begin position="492"/>
        <end position="501"/>
    </location>
</feature>
<feature type="compositionally biased region" description="Polar residues" evidence="1">
    <location>
        <begin position="436"/>
        <end position="446"/>
    </location>
</feature>
<dbReference type="RefSeq" id="WP_070050281.1">
    <property type="nucleotide sequence ID" value="NZ_CBCSDO010000002.1"/>
</dbReference>
<evidence type="ECO:0008006" key="5">
    <source>
        <dbReference type="Google" id="ProtNLM"/>
    </source>
</evidence>
<dbReference type="PANTHER" id="PTHR40269">
    <property type="entry name" value="OUTER MEMBRANE PROTEIN-RELATED"/>
    <property type="match status" value="1"/>
</dbReference>
<dbReference type="Proteomes" id="UP000242258">
    <property type="component" value="Unassembled WGS sequence"/>
</dbReference>
<comment type="caution">
    <text evidence="3">The sequence shown here is derived from an EMBL/GenBank/DDBJ whole genome shotgun (WGS) entry which is preliminary data.</text>
</comment>
<keyword evidence="2" id="KW-0732">Signal</keyword>
<gene>
    <name evidence="3" type="ORF">BI198_15030</name>
</gene>
<protein>
    <recommendedName>
        <fullName evidence="5">DUF3300 domain-containing protein</fullName>
    </recommendedName>
</protein>
<feature type="region of interest" description="Disordered" evidence="1">
    <location>
        <begin position="271"/>
        <end position="510"/>
    </location>
</feature>
<dbReference type="STRING" id="1628148.BI198_15030"/>
<dbReference type="InterPro" id="IPR021728">
    <property type="entry name" value="DUF3300"/>
</dbReference>
<dbReference type="PANTHER" id="PTHR40269:SF1">
    <property type="entry name" value="OUTER MEMBRANE PROTEIN"/>
    <property type="match status" value="1"/>
</dbReference>
<feature type="compositionally biased region" description="Low complexity" evidence="1">
    <location>
        <begin position="454"/>
        <end position="487"/>
    </location>
</feature>
<evidence type="ECO:0000313" key="3">
    <source>
        <dbReference type="EMBL" id="OEY70727.1"/>
    </source>
</evidence>
<keyword evidence="4" id="KW-1185">Reference proteome</keyword>
<dbReference type="OrthoDB" id="197257at2"/>
<feature type="chain" id="PRO_5009200518" description="DUF3300 domain-containing protein" evidence="2">
    <location>
        <begin position="28"/>
        <end position="510"/>
    </location>
</feature>
<organism evidence="3 4">
    <name type="scientific">Rheinheimera salexigens</name>
    <dbReference type="NCBI Taxonomy" id="1628148"/>
    <lineage>
        <taxon>Bacteria</taxon>
        <taxon>Pseudomonadati</taxon>
        <taxon>Pseudomonadota</taxon>
        <taxon>Gammaproteobacteria</taxon>
        <taxon>Chromatiales</taxon>
        <taxon>Chromatiaceae</taxon>
        <taxon>Rheinheimera</taxon>
    </lineage>
</organism>
<evidence type="ECO:0000256" key="1">
    <source>
        <dbReference type="SAM" id="MobiDB-lite"/>
    </source>
</evidence>
<feature type="compositionally biased region" description="Basic and acidic residues" evidence="1">
    <location>
        <begin position="385"/>
        <end position="406"/>
    </location>
</feature>
<feature type="compositionally biased region" description="Basic and acidic residues" evidence="1">
    <location>
        <begin position="348"/>
        <end position="374"/>
    </location>
</feature>
<feature type="compositionally biased region" description="Polar residues" evidence="1">
    <location>
        <begin position="329"/>
        <end position="347"/>
    </location>
</feature>
<feature type="compositionally biased region" description="Polar residues" evidence="1">
    <location>
        <begin position="414"/>
        <end position="428"/>
    </location>
</feature>
<dbReference type="AlphaFoldDB" id="A0A1E7Q9A0"/>
<name>A0A1E7Q9A0_9GAMM</name>
<dbReference type="EMBL" id="MKEK01000001">
    <property type="protein sequence ID" value="OEY70727.1"/>
    <property type="molecule type" value="Genomic_DNA"/>
</dbReference>